<sequence length="95" mass="11366">MKKLRENMDRFFDKLDDRWRALPLGKQHQYTLYFFVGYLLLTVGVVAKVWYDTSKSKNDMSIEHIENPVLKKNESPARLQDTLSTILKNQIYERK</sequence>
<reference evidence="2 3" key="1">
    <citation type="journal article" date="2015" name="Genom Data">
        <title>Draft genome sequence of a multidrug-resistant Chryseobacterium indologenes isolate from Malaysia.</title>
        <authorList>
            <person name="Yu C.Y."/>
            <person name="Ang G.Y."/>
            <person name="Cheng H.J."/>
            <person name="Cheong Y.M."/>
            <person name="Yin W.F."/>
            <person name="Chan K.G."/>
        </authorList>
    </citation>
    <scope>NUCLEOTIDE SEQUENCE [LARGE SCALE GENOMIC DNA]</scope>
    <source>
        <strain evidence="2 3">CI_885</strain>
    </source>
</reference>
<evidence type="ECO:0000256" key="1">
    <source>
        <dbReference type="SAM" id="Phobius"/>
    </source>
</evidence>
<evidence type="ECO:0000313" key="3">
    <source>
        <dbReference type="Proteomes" id="UP000037953"/>
    </source>
</evidence>
<evidence type="ECO:0000313" key="2">
    <source>
        <dbReference type="EMBL" id="KPE52559.1"/>
    </source>
</evidence>
<reference evidence="3" key="2">
    <citation type="submission" date="2015-09" db="EMBL/GenBank/DDBJ databases">
        <title>Draft genome sequence of a multidrug-resistant Chryseobacterium indologenes isolate from Malaysia.</title>
        <authorList>
            <person name="Yu C.Y."/>
            <person name="Ang G.Y."/>
            <person name="Chan K.-G."/>
        </authorList>
    </citation>
    <scope>NUCLEOTIDE SEQUENCE [LARGE SCALE GENOMIC DNA]</scope>
    <source>
        <strain evidence="3">CI_885</strain>
    </source>
</reference>
<gene>
    <name evidence="2" type="ORF">AOB46_00610</name>
</gene>
<feature type="transmembrane region" description="Helical" evidence="1">
    <location>
        <begin position="30"/>
        <end position="51"/>
    </location>
</feature>
<dbReference type="PATRIC" id="fig|253.9.peg.131"/>
<name>A0A0N1KTF3_CHRID</name>
<accession>A0A0N1KTF3</accession>
<protein>
    <submittedName>
        <fullName evidence="2">Nitrogen regulatory IIA protein</fullName>
    </submittedName>
</protein>
<keyword evidence="1" id="KW-0472">Membrane</keyword>
<keyword evidence="1" id="KW-1133">Transmembrane helix</keyword>
<keyword evidence="1" id="KW-0812">Transmembrane</keyword>
<proteinExistence type="predicted"/>
<dbReference type="Proteomes" id="UP000037953">
    <property type="component" value="Unassembled WGS sequence"/>
</dbReference>
<dbReference type="OrthoDB" id="675530at2"/>
<comment type="caution">
    <text evidence="2">The sequence shown here is derived from an EMBL/GenBank/DDBJ whole genome shotgun (WGS) entry which is preliminary data.</text>
</comment>
<dbReference type="EMBL" id="LJOD01000001">
    <property type="protein sequence ID" value="KPE52559.1"/>
    <property type="molecule type" value="Genomic_DNA"/>
</dbReference>
<dbReference type="RefSeq" id="WP_062696117.1">
    <property type="nucleotide sequence ID" value="NZ_LJOD01000001.1"/>
</dbReference>
<organism evidence="2 3">
    <name type="scientific">Chryseobacterium indologenes</name>
    <name type="common">Flavobacterium indologenes</name>
    <dbReference type="NCBI Taxonomy" id="253"/>
    <lineage>
        <taxon>Bacteria</taxon>
        <taxon>Pseudomonadati</taxon>
        <taxon>Bacteroidota</taxon>
        <taxon>Flavobacteriia</taxon>
        <taxon>Flavobacteriales</taxon>
        <taxon>Weeksellaceae</taxon>
        <taxon>Chryseobacterium group</taxon>
        <taxon>Chryseobacterium</taxon>
    </lineage>
</organism>
<dbReference type="AlphaFoldDB" id="A0A0N1KTF3"/>